<name>A0A3S8NFK7_9VIRU</name>
<proteinExistence type="predicted"/>
<dbReference type="EMBL" id="MK064567">
    <property type="protein sequence ID" value="AZI76012.1"/>
    <property type="molecule type" value="Genomic_DNA"/>
</dbReference>
<reference evidence="1 2" key="1">
    <citation type="journal article" date="2018" name="Environ. Microbiol.">
        <title>New archaeal viruses discovered by metagenomic analysis of viral communities in enrichment cultures.</title>
        <authorList>
            <person name="Liu Y."/>
            <person name="Brandt D."/>
            <person name="Ishino S."/>
            <person name="Ishino Y."/>
            <person name="Koonin E.V."/>
            <person name="Kalinowski J."/>
            <person name="Krupovic M."/>
            <person name="Prangishvili D."/>
        </authorList>
    </citation>
    <scope>NUCLEOTIDE SEQUENCE [LARGE SCALE GENOMIC DNA]</scope>
</reference>
<accession>A0A3S8NFK7</accession>
<organism evidence="1 2">
    <name type="scientific">Sulfolobus polyhedral virus 2</name>
    <dbReference type="NCBI Taxonomy" id="2493125"/>
    <lineage>
        <taxon>Viruses</taxon>
        <taxon>Viruses incertae sedis</taxon>
        <taxon>Portogloboviridae</taxon>
        <taxon>Alphaportoglobovirus</taxon>
        <taxon>Alphaportoglobovirus umijigokuense</taxon>
    </lineage>
</organism>
<dbReference type="Proteomes" id="UP000272463">
    <property type="component" value="Segment"/>
</dbReference>
<sequence length="64" mass="6754">MCSPILSPSGTAKLLICSTVIIIITIPLCRDEDEGGLAVARVPLGLPEDRLSLTPLSGEWHARG</sequence>
<protein>
    <submittedName>
        <fullName evidence="1">Uncharacterized protein</fullName>
    </submittedName>
</protein>
<evidence type="ECO:0000313" key="2">
    <source>
        <dbReference type="Proteomes" id="UP000272463"/>
    </source>
</evidence>
<keyword evidence="2" id="KW-1185">Reference proteome</keyword>
<gene>
    <name evidence="1" type="ORF">SPV2_gp13</name>
</gene>
<evidence type="ECO:0000313" key="1">
    <source>
        <dbReference type="EMBL" id="AZI76012.1"/>
    </source>
</evidence>